<reference evidence="1" key="1">
    <citation type="submission" date="2020-06" db="EMBL/GenBank/DDBJ databases">
        <title>Unique genomic features of the anaerobic methanotrophic archaea.</title>
        <authorList>
            <person name="Chadwick G.L."/>
            <person name="Skennerton C.T."/>
            <person name="Laso-Perez R."/>
            <person name="Leu A.O."/>
            <person name="Speth D.R."/>
            <person name="Yu H."/>
            <person name="Morgan-Lang C."/>
            <person name="Hatzenpichler R."/>
            <person name="Goudeau D."/>
            <person name="Malmstrom R."/>
            <person name="Brazelton W.J."/>
            <person name="Woyke T."/>
            <person name="Hallam S.J."/>
            <person name="Tyson G.W."/>
            <person name="Wegener G."/>
            <person name="Boetius A."/>
            <person name="Orphan V."/>
        </authorList>
    </citation>
    <scope>NUCLEOTIDE SEQUENCE</scope>
</reference>
<dbReference type="AlphaFoldDB" id="A0A7G9Z9S1"/>
<proteinExistence type="predicted"/>
<sequence>MDAKVLLLGNGINRLSNEYSWSDLLDELIKETKTSEVITYKEEKPFTLLYEEIYLRTLKHLRSKELRLKEEIANLVLNKFTPNVFHTKILDLDVEAILTTNYDYNLERTFDDDHGKSANVLIERKYNLFRRRNANGRYIWHIHGEADAPNSITLGHEHYVGYLQKMGNYLKDKITSKRKGEQKEIRSPIQRAIHRQKEIRAFDKAKTIYSWVDLFLMNDVYILGLALDYTEIDLWWLMIFKERLKRETGFPYGNTTYYTFYPHTLDKKEEAKLSILESFGINVIREDVGKNYEDAGDAYDVFINKFPKGG</sequence>
<dbReference type="Pfam" id="PF13289">
    <property type="entry name" value="SIR2_2"/>
    <property type="match status" value="1"/>
</dbReference>
<dbReference type="EMBL" id="MT631676">
    <property type="protein sequence ID" value="QNO57005.1"/>
    <property type="molecule type" value="Genomic_DNA"/>
</dbReference>
<gene>
    <name evidence="1" type="ORF">PEKJEAHP_00005</name>
</gene>
<organism evidence="1">
    <name type="scientific">Candidatus Methanophaga sp. ANME-1 ERB7</name>
    <dbReference type="NCBI Taxonomy" id="2759913"/>
    <lineage>
        <taxon>Archaea</taxon>
        <taxon>Methanobacteriati</taxon>
        <taxon>Methanobacteriota</taxon>
        <taxon>Stenosarchaea group</taxon>
        <taxon>Methanomicrobia</taxon>
        <taxon>Candidatus Methanophagales</taxon>
        <taxon>Candidatus Methanophagaceae</taxon>
        <taxon>Candidatus Methanophaga</taxon>
    </lineage>
</organism>
<protein>
    <submittedName>
        <fullName evidence="1">Uncharacterized protein</fullName>
    </submittedName>
</protein>
<accession>A0A7G9Z9S1</accession>
<evidence type="ECO:0000313" key="1">
    <source>
        <dbReference type="EMBL" id="QNO57005.1"/>
    </source>
</evidence>
<name>A0A7G9Z9S1_9EURY</name>